<dbReference type="EMBL" id="CAJOBC010007632">
    <property type="protein sequence ID" value="CAF3938333.1"/>
    <property type="molecule type" value="Genomic_DNA"/>
</dbReference>
<keyword evidence="5" id="KW-1185">Reference proteome</keyword>
<dbReference type="Proteomes" id="UP000682733">
    <property type="component" value="Unassembled WGS sequence"/>
</dbReference>
<name>A0A814UBN4_9BILA</name>
<proteinExistence type="predicted"/>
<evidence type="ECO:0000313" key="5">
    <source>
        <dbReference type="Proteomes" id="UP000663829"/>
    </source>
</evidence>
<dbReference type="Proteomes" id="UP000677228">
    <property type="component" value="Unassembled WGS sequence"/>
</dbReference>
<dbReference type="EMBL" id="CAJOBA010006246">
    <property type="protein sequence ID" value="CAF3767669.1"/>
    <property type="molecule type" value="Genomic_DNA"/>
</dbReference>
<evidence type="ECO:0000313" key="3">
    <source>
        <dbReference type="EMBL" id="CAF3767669.1"/>
    </source>
</evidence>
<dbReference type="AlphaFoldDB" id="A0A814UBN4"/>
<dbReference type="EMBL" id="CAJNOK010006238">
    <property type="protein sequence ID" value="CAF0998075.1"/>
    <property type="molecule type" value="Genomic_DNA"/>
</dbReference>
<dbReference type="Proteomes" id="UP000681722">
    <property type="component" value="Unassembled WGS sequence"/>
</dbReference>
<accession>A0A814UBN4</accession>
<dbReference type="EMBL" id="CAJNOQ010007633">
    <property type="protein sequence ID" value="CAF1174477.1"/>
    <property type="molecule type" value="Genomic_DNA"/>
</dbReference>
<sequence>MTTKELLYFEQQYELVESDIINEEKPHVSLQYVAKMLRKVGDELDDKIYKVTTVSQSTSITRIFQFVNLILHYASIPSLQLLQLLLTSR</sequence>
<evidence type="ECO:0000313" key="2">
    <source>
        <dbReference type="EMBL" id="CAF1174477.1"/>
    </source>
</evidence>
<gene>
    <name evidence="2" type="ORF">GPM918_LOCUS22361</name>
    <name evidence="1" type="ORF">OVA965_LOCUS14417</name>
    <name evidence="4" type="ORF">SRO942_LOCUS22358</name>
    <name evidence="3" type="ORF">TMI583_LOCUS14420</name>
</gene>
<reference evidence="2" key="1">
    <citation type="submission" date="2021-02" db="EMBL/GenBank/DDBJ databases">
        <authorList>
            <person name="Nowell W R."/>
        </authorList>
    </citation>
    <scope>NUCLEOTIDE SEQUENCE</scope>
</reference>
<evidence type="ECO:0000313" key="4">
    <source>
        <dbReference type="EMBL" id="CAF3938333.1"/>
    </source>
</evidence>
<comment type="caution">
    <text evidence="2">The sequence shown here is derived from an EMBL/GenBank/DDBJ whole genome shotgun (WGS) entry which is preliminary data.</text>
</comment>
<organism evidence="2 5">
    <name type="scientific">Didymodactylos carnosus</name>
    <dbReference type="NCBI Taxonomy" id="1234261"/>
    <lineage>
        <taxon>Eukaryota</taxon>
        <taxon>Metazoa</taxon>
        <taxon>Spiralia</taxon>
        <taxon>Gnathifera</taxon>
        <taxon>Rotifera</taxon>
        <taxon>Eurotatoria</taxon>
        <taxon>Bdelloidea</taxon>
        <taxon>Philodinida</taxon>
        <taxon>Philodinidae</taxon>
        <taxon>Didymodactylos</taxon>
    </lineage>
</organism>
<protein>
    <submittedName>
        <fullName evidence="2">Uncharacterized protein</fullName>
    </submittedName>
</protein>
<dbReference type="Proteomes" id="UP000663829">
    <property type="component" value="Unassembled WGS sequence"/>
</dbReference>
<evidence type="ECO:0000313" key="1">
    <source>
        <dbReference type="EMBL" id="CAF0998075.1"/>
    </source>
</evidence>